<reference evidence="4" key="1">
    <citation type="journal article" date="2019" name="Int. J. Syst. Evol. Microbiol.">
        <title>The Global Catalogue of Microorganisms (GCM) 10K type strain sequencing project: providing services to taxonomists for standard genome sequencing and annotation.</title>
        <authorList>
            <consortium name="The Broad Institute Genomics Platform"/>
            <consortium name="The Broad Institute Genome Sequencing Center for Infectious Disease"/>
            <person name="Wu L."/>
            <person name="Ma J."/>
        </authorList>
    </citation>
    <scope>NUCLEOTIDE SEQUENCE [LARGE SCALE GENOMIC DNA]</scope>
    <source>
        <strain evidence="4">NBRC 112502</strain>
    </source>
</reference>
<keyword evidence="1" id="KW-0238">DNA-binding</keyword>
<comment type="caution">
    <text evidence="3">The sequence shown here is derived from an EMBL/GenBank/DDBJ whole genome shotgun (WGS) entry which is preliminary data.</text>
</comment>
<dbReference type="InterPro" id="IPR048301">
    <property type="entry name" value="NucS_C"/>
</dbReference>
<name>A0ABQ6AAE3_9PROT</name>
<dbReference type="Proteomes" id="UP001156641">
    <property type="component" value="Unassembled WGS sequence"/>
</dbReference>
<dbReference type="PANTHER" id="PTHR38814:SF1">
    <property type="entry name" value="ENDONUCLEASE NUCS"/>
    <property type="match status" value="1"/>
</dbReference>
<dbReference type="InterPro" id="IPR011856">
    <property type="entry name" value="tRNA_endonuc-like_dom_sf"/>
</dbReference>
<dbReference type="RefSeq" id="WP_284257753.1">
    <property type="nucleotide sequence ID" value="NZ_BSOS01000049.1"/>
</dbReference>
<dbReference type="EMBL" id="BSOS01000049">
    <property type="protein sequence ID" value="GLR67040.1"/>
    <property type="molecule type" value="Genomic_DNA"/>
</dbReference>
<feature type="domain" description="Endonuclease NucS C-terminal" evidence="2">
    <location>
        <begin position="133"/>
        <end position="198"/>
    </location>
</feature>
<dbReference type="Gene3D" id="3.40.1350.10">
    <property type="match status" value="1"/>
</dbReference>
<dbReference type="Pfam" id="PF01939">
    <property type="entry name" value="NucS_C"/>
    <property type="match status" value="1"/>
</dbReference>
<organism evidence="3 4">
    <name type="scientific">Acidocella aquatica</name>
    <dbReference type="NCBI Taxonomy" id="1922313"/>
    <lineage>
        <taxon>Bacteria</taxon>
        <taxon>Pseudomonadati</taxon>
        <taxon>Pseudomonadota</taxon>
        <taxon>Alphaproteobacteria</taxon>
        <taxon>Acetobacterales</taxon>
        <taxon>Acidocellaceae</taxon>
        <taxon>Acidocella</taxon>
    </lineage>
</organism>
<evidence type="ECO:0000256" key="1">
    <source>
        <dbReference type="ARBA" id="ARBA00023125"/>
    </source>
</evidence>
<dbReference type="CDD" id="cd22341">
    <property type="entry name" value="NucS-like"/>
    <property type="match status" value="1"/>
</dbReference>
<evidence type="ECO:0000313" key="3">
    <source>
        <dbReference type="EMBL" id="GLR67040.1"/>
    </source>
</evidence>
<evidence type="ECO:0000259" key="2">
    <source>
        <dbReference type="Pfam" id="PF01939"/>
    </source>
</evidence>
<sequence length="231" mass="25894">MKKFNIAISNEDGSVTLAPMKEWLRNNPQYIPEGLDGLHSTSHELRNGLKKRGWLVHETDTEVHLVKPGSQIEVENVLGDSESELNEQSQLGVAAFELEAHLRDFLSHNLAMINVEGKRVRLYVDPTGRDGVEYPTATGPIDILAVSEQGDFYIFELKRALSPNSAIGQLARYMGWVKQTIGKGKNVFGVIVAKSINDRLRYAISVVPNVSLFEYEVQFRLNPANEFDRKG</sequence>
<dbReference type="PANTHER" id="PTHR38814">
    <property type="entry name" value="ENDONUCLEASE NUCS"/>
    <property type="match status" value="1"/>
</dbReference>
<gene>
    <name evidence="3" type="ORF">GCM10010909_17210</name>
</gene>
<evidence type="ECO:0000313" key="4">
    <source>
        <dbReference type="Proteomes" id="UP001156641"/>
    </source>
</evidence>
<accession>A0ABQ6AAE3</accession>
<dbReference type="InterPro" id="IPR002793">
    <property type="entry name" value="Endonuclease_NucS"/>
</dbReference>
<proteinExistence type="predicted"/>
<protein>
    <recommendedName>
        <fullName evidence="2">Endonuclease NucS C-terminal domain-containing protein</fullName>
    </recommendedName>
</protein>
<keyword evidence="4" id="KW-1185">Reference proteome</keyword>